<evidence type="ECO:0008006" key="4">
    <source>
        <dbReference type="Google" id="ProtNLM"/>
    </source>
</evidence>
<feature type="region of interest" description="Disordered" evidence="1">
    <location>
        <begin position="48"/>
        <end position="69"/>
    </location>
</feature>
<gene>
    <name evidence="2" type="ORF">BN996_03239</name>
</gene>
<dbReference type="Proteomes" id="UP000198902">
    <property type="component" value="Unassembled WGS sequence"/>
</dbReference>
<accession>A0A0D6JVX9</accession>
<dbReference type="AlphaFoldDB" id="A0A0D6JVX9"/>
<evidence type="ECO:0000256" key="1">
    <source>
        <dbReference type="SAM" id="MobiDB-lite"/>
    </source>
</evidence>
<organism evidence="2 3">
    <name type="scientific">Haloferax massiliensis</name>
    <dbReference type="NCBI Taxonomy" id="1476858"/>
    <lineage>
        <taxon>Archaea</taxon>
        <taxon>Methanobacteriati</taxon>
        <taxon>Methanobacteriota</taxon>
        <taxon>Stenosarchaea group</taxon>
        <taxon>Halobacteria</taxon>
        <taxon>Halobacteriales</taxon>
        <taxon>Haloferacaceae</taxon>
        <taxon>Haloferax</taxon>
    </lineage>
</organism>
<evidence type="ECO:0000313" key="3">
    <source>
        <dbReference type="Proteomes" id="UP000198902"/>
    </source>
</evidence>
<reference evidence="3" key="1">
    <citation type="submission" date="2015-03" db="EMBL/GenBank/DDBJ databases">
        <authorList>
            <person name="Urmite Genomes"/>
        </authorList>
    </citation>
    <scope>NUCLEOTIDE SEQUENCE [LARGE SCALE GENOMIC DNA]</scope>
    <source>
        <strain evidence="3">Arc-Hr</strain>
    </source>
</reference>
<evidence type="ECO:0000313" key="2">
    <source>
        <dbReference type="EMBL" id="CQR52640.1"/>
    </source>
</evidence>
<proteinExistence type="predicted"/>
<dbReference type="OrthoDB" id="283951at2157"/>
<name>A0A0D6JVX9_9EURY</name>
<keyword evidence="3" id="KW-1185">Reference proteome</keyword>
<sequence>MPEHCPFCGEPIESNRVTPEDGRPYEEWRCVDCDETWRHPEETVLDRNLDFSKHGDQLDRRDADTSLDW</sequence>
<dbReference type="RefSeq" id="WP_042664437.1">
    <property type="nucleotide sequence ID" value="NZ_CABLRR010000004.1"/>
</dbReference>
<dbReference type="EMBL" id="CSTE01000004">
    <property type="protein sequence ID" value="CQR52640.1"/>
    <property type="molecule type" value="Genomic_DNA"/>
</dbReference>
<protein>
    <recommendedName>
        <fullName evidence="4">Hydrogenase expression protein HypA/HybF</fullName>
    </recommendedName>
</protein>